<evidence type="ECO:0000313" key="1">
    <source>
        <dbReference type="EMBL" id="KAA1068389.1"/>
    </source>
</evidence>
<comment type="caution">
    <text evidence="2">The sequence shown here is derived from an EMBL/GenBank/DDBJ whole genome shotgun (WGS) entry which is preliminary data.</text>
</comment>
<name>A0A5B0PV51_PUCGR</name>
<evidence type="ECO:0000313" key="2">
    <source>
        <dbReference type="EMBL" id="KAA1104548.1"/>
    </source>
</evidence>
<sequence>MECRKSAVAAVCAKEGGGKSQDGPLELCGIDGQKSQPRKGLWRQDLGIFCVQPDFFLIAGDSVKSCSMLAYRWTVYKILVQSRKI</sequence>
<keyword evidence="3" id="KW-1185">Reference proteome</keyword>
<proteinExistence type="predicted"/>
<accession>A0A5B0PV51</accession>
<dbReference type="EMBL" id="VDEP01000505">
    <property type="protein sequence ID" value="KAA1068389.1"/>
    <property type="molecule type" value="Genomic_DNA"/>
</dbReference>
<protein>
    <submittedName>
        <fullName evidence="2">Uncharacterized protein</fullName>
    </submittedName>
</protein>
<dbReference type="Proteomes" id="UP000325313">
    <property type="component" value="Unassembled WGS sequence"/>
</dbReference>
<dbReference type="Proteomes" id="UP000324748">
    <property type="component" value="Unassembled WGS sequence"/>
</dbReference>
<reference evidence="3 4" key="1">
    <citation type="submission" date="2019-05" db="EMBL/GenBank/DDBJ databases">
        <title>Emergence of the Ug99 lineage of the wheat stem rust pathogen through somatic hybridization.</title>
        <authorList>
            <person name="Li F."/>
            <person name="Upadhyaya N.M."/>
            <person name="Sperschneider J."/>
            <person name="Matny O."/>
            <person name="Nguyen-Phuc H."/>
            <person name="Mago R."/>
            <person name="Raley C."/>
            <person name="Miller M.E."/>
            <person name="Silverstein K.A.T."/>
            <person name="Henningsen E."/>
            <person name="Hirsch C.D."/>
            <person name="Visser B."/>
            <person name="Pretorius Z.A."/>
            <person name="Steffenson B.J."/>
            <person name="Schwessinger B."/>
            <person name="Dodds P.N."/>
            <person name="Figueroa M."/>
        </authorList>
    </citation>
    <scope>NUCLEOTIDE SEQUENCE [LARGE SCALE GENOMIC DNA]</scope>
    <source>
        <strain evidence="2">21-0</strain>
        <strain evidence="1 4">Ug99</strain>
    </source>
</reference>
<dbReference type="AlphaFoldDB" id="A0A5B0PV51"/>
<evidence type="ECO:0000313" key="4">
    <source>
        <dbReference type="Proteomes" id="UP000325313"/>
    </source>
</evidence>
<evidence type="ECO:0000313" key="3">
    <source>
        <dbReference type="Proteomes" id="UP000324748"/>
    </source>
</evidence>
<gene>
    <name evidence="2" type="ORF">PGT21_026523</name>
    <name evidence="1" type="ORF">PGTUg99_013809</name>
</gene>
<organism evidence="2 3">
    <name type="scientific">Puccinia graminis f. sp. tritici</name>
    <dbReference type="NCBI Taxonomy" id="56615"/>
    <lineage>
        <taxon>Eukaryota</taxon>
        <taxon>Fungi</taxon>
        <taxon>Dikarya</taxon>
        <taxon>Basidiomycota</taxon>
        <taxon>Pucciniomycotina</taxon>
        <taxon>Pucciniomycetes</taxon>
        <taxon>Pucciniales</taxon>
        <taxon>Pucciniaceae</taxon>
        <taxon>Puccinia</taxon>
    </lineage>
</organism>
<dbReference type="EMBL" id="VSWC01000041">
    <property type="protein sequence ID" value="KAA1104548.1"/>
    <property type="molecule type" value="Genomic_DNA"/>
</dbReference>